<name>A0A067QI42_ZOONE</name>
<accession>A0A067QI42</accession>
<dbReference type="InParanoid" id="A0A067QI42"/>
<dbReference type="EMBL" id="KK853330">
    <property type="protein sequence ID" value="KDR08413.1"/>
    <property type="molecule type" value="Genomic_DNA"/>
</dbReference>
<feature type="non-terminal residue" evidence="1">
    <location>
        <position position="1"/>
    </location>
</feature>
<gene>
    <name evidence="1" type="ORF">L798_01744</name>
</gene>
<organism evidence="1 2">
    <name type="scientific">Zootermopsis nevadensis</name>
    <name type="common">Dampwood termite</name>
    <dbReference type="NCBI Taxonomy" id="136037"/>
    <lineage>
        <taxon>Eukaryota</taxon>
        <taxon>Metazoa</taxon>
        <taxon>Ecdysozoa</taxon>
        <taxon>Arthropoda</taxon>
        <taxon>Hexapoda</taxon>
        <taxon>Insecta</taxon>
        <taxon>Pterygota</taxon>
        <taxon>Neoptera</taxon>
        <taxon>Polyneoptera</taxon>
        <taxon>Dictyoptera</taxon>
        <taxon>Blattodea</taxon>
        <taxon>Blattoidea</taxon>
        <taxon>Termitoidae</taxon>
        <taxon>Termopsidae</taxon>
        <taxon>Zootermopsis</taxon>
    </lineage>
</organism>
<dbReference type="Proteomes" id="UP000027135">
    <property type="component" value="Unassembled WGS sequence"/>
</dbReference>
<protein>
    <submittedName>
        <fullName evidence="1">Uncharacterized protein</fullName>
    </submittedName>
</protein>
<dbReference type="SUPFAM" id="SSF51338">
    <property type="entry name" value="Composite domain of metallo-dependent hydrolases"/>
    <property type="match status" value="1"/>
</dbReference>
<keyword evidence="2" id="KW-1185">Reference proteome</keyword>
<evidence type="ECO:0000313" key="1">
    <source>
        <dbReference type="EMBL" id="KDR08413.1"/>
    </source>
</evidence>
<proteinExistence type="predicted"/>
<dbReference type="GO" id="GO:0016810">
    <property type="term" value="F:hydrolase activity, acting on carbon-nitrogen (but not peptide) bonds"/>
    <property type="evidence" value="ECO:0007669"/>
    <property type="project" value="InterPro"/>
</dbReference>
<dbReference type="InterPro" id="IPR011059">
    <property type="entry name" value="Metal-dep_hydrolase_composite"/>
</dbReference>
<sequence length="34" mass="3760">LQSAQNRLLIKNGKVVNEDGMVDNDVYVEDGVVK</sequence>
<reference evidence="1 2" key="1">
    <citation type="journal article" date="2014" name="Nat. Commun.">
        <title>Molecular traces of alternative social organization in a termite genome.</title>
        <authorList>
            <person name="Terrapon N."/>
            <person name="Li C."/>
            <person name="Robertson H.M."/>
            <person name="Ji L."/>
            <person name="Meng X."/>
            <person name="Booth W."/>
            <person name="Chen Z."/>
            <person name="Childers C.P."/>
            <person name="Glastad K.M."/>
            <person name="Gokhale K."/>
            <person name="Gowin J."/>
            <person name="Gronenberg W."/>
            <person name="Hermansen R.A."/>
            <person name="Hu H."/>
            <person name="Hunt B.G."/>
            <person name="Huylmans A.K."/>
            <person name="Khalil S.M."/>
            <person name="Mitchell R.D."/>
            <person name="Munoz-Torres M.C."/>
            <person name="Mustard J.A."/>
            <person name="Pan H."/>
            <person name="Reese J.T."/>
            <person name="Scharf M.E."/>
            <person name="Sun F."/>
            <person name="Vogel H."/>
            <person name="Xiao J."/>
            <person name="Yang W."/>
            <person name="Yang Z."/>
            <person name="Yang Z."/>
            <person name="Zhou J."/>
            <person name="Zhu J."/>
            <person name="Brent C.S."/>
            <person name="Elsik C.G."/>
            <person name="Goodisman M.A."/>
            <person name="Liberles D.A."/>
            <person name="Roe R.M."/>
            <person name="Vargo E.L."/>
            <person name="Vilcinskas A."/>
            <person name="Wang J."/>
            <person name="Bornberg-Bauer E."/>
            <person name="Korb J."/>
            <person name="Zhang G."/>
            <person name="Liebig J."/>
        </authorList>
    </citation>
    <scope>NUCLEOTIDE SEQUENCE [LARGE SCALE GENOMIC DNA]</scope>
    <source>
        <tissue evidence="1">Whole organism</tissue>
    </source>
</reference>
<evidence type="ECO:0000313" key="2">
    <source>
        <dbReference type="Proteomes" id="UP000027135"/>
    </source>
</evidence>
<dbReference type="Gene3D" id="2.30.40.10">
    <property type="entry name" value="Urease, subunit C, domain 1"/>
    <property type="match status" value="1"/>
</dbReference>
<dbReference type="AlphaFoldDB" id="A0A067QI42"/>
<dbReference type="STRING" id="136037.A0A067QI42"/>